<feature type="transmembrane region" description="Helical" evidence="2">
    <location>
        <begin position="110"/>
        <end position="130"/>
    </location>
</feature>
<keyword evidence="2" id="KW-0472">Membrane</keyword>
<evidence type="ECO:0000313" key="4">
    <source>
        <dbReference type="Proteomes" id="UP001221142"/>
    </source>
</evidence>
<accession>A0AAD7C1Q1</accession>
<evidence type="ECO:0000256" key="2">
    <source>
        <dbReference type="SAM" id="Phobius"/>
    </source>
</evidence>
<proteinExistence type="predicted"/>
<protein>
    <submittedName>
        <fullName evidence="3">Uncharacterized protein</fullName>
    </submittedName>
</protein>
<reference evidence="3" key="1">
    <citation type="submission" date="2023-03" db="EMBL/GenBank/DDBJ databases">
        <title>Massive genome expansion in bonnet fungi (Mycena s.s.) driven by repeated elements and novel gene families across ecological guilds.</title>
        <authorList>
            <consortium name="Lawrence Berkeley National Laboratory"/>
            <person name="Harder C.B."/>
            <person name="Miyauchi S."/>
            <person name="Viragh M."/>
            <person name="Kuo A."/>
            <person name="Thoen E."/>
            <person name="Andreopoulos B."/>
            <person name="Lu D."/>
            <person name="Skrede I."/>
            <person name="Drula E."/>
            <person name="Henrissat B."/>
            <person name="Morin E."/>
            <person name="Kohler A."/>
            <person name="Barry K."/>
            <person name="LaButti K."/>
            <person name="Morin E."/>
            <person name="Salamov A."/>
            <person name="Lipzen A."/>
            <person name="Mereny Z."/>
            <person name="Hegedus B."/>
            <person name="Baldrian P."/>
            <person name="Stursova M."/>
            <person name="Weitz H."/>
            <person name="Taylor A."/>
            <person name="Grigoriev I.V."/>
            <person name="Nagy L.G."/>
            <person name="Martin F."/>
            <person name="Kauserud H."/>
        </authorList>
    </citation>
    <scope>NUCLEOTIDE SEQUENCE</scope>
    <source>
        <strain evidence="3">9284</strain>
    </source>
</reference>
<organism evidence="3 4">
    <name type="scientific">Roridomyces roridus</name>
    <dbReference type="NCBI Taxonomy" id="1738132"/>
    <lineage>
        <taxon>Eukaryota</taxon>
        <taxon>Fungi</taxon>
        <taxon>Dikarya</taxon>
        <taxon>Basidiomycota</taxon>
        <taxon>Agaricomycotina</taxon>
        <taxon>Agaricomycetes</taxon>
        <taxon>Agaricomycetidae</taxon>
        <taxon>Agaricales</taxon>
        <taxon>Marasmiineae</taxon>
        <taxon>Mycenaceae</taxon>
        <taxon>Roridomyces</taxon>
    </lineage>
</organism>
<name>A0AAD7C1Q1_9AGAR</name>
<feature type="region of interest" description="Disordered" evidence="1">
    <location>
        <begin position="144"/>
        <end position="165"/>
    </location>
</feature>
<gene>
    <name evidence="3" type="ORF">FB45DRAFT_1024870</name>
</gene>
<keyword evidence="4" id="KW-1185">Reference proteome</keyword>
<dbReference type="Proteomes" id="UP001221142">
    <property type="component" value="Unassembled WGS sequence"/>
</dbReference>
<dbReference type="EMBL" id="JARKIF010000006">
    <property type="protein sequence ID" value="KAJ7636772.1"/>
    <property type="molecule type" value="Genomic_DNA"/>
</dbReference>
<evidence type="ECO:0000313" key="3">
    <source>
        <dbReference type="EMBL" id="KAJ7636772.1"/>
    </source>
</evidence>
<keyword evidence="2" id="KW-0812">Transmembrane</keyword>
<dbReference type="AlphaFoldDB" id="A0AAD7C1Q1"/>
<keyword evidence="2" id="KW-1133">Transmembrane helix</keyword>
<evidence type="ECO:0000256" key="1">
    <source>
        <dbReference type="SAM" id="MobiDB-lite"/>
    </source>
</evidence>
<comment type="caution">
    <text evidence="3">The sequence shown here is derived from an EMBL/GenBank/DDBJ whole genome shotgun (WGS) entry which is preliminary data.</text>
</comment>
<sequence length="239" mass="24686">MSLAISSLGVPQLVDAKTPPTPVVSITGTELIDPASQEFTWPNVSVAVGMYVLQPSFSNQVILDSAAFFVADGCFGEATLSLSSTASASSSIPFTSSDVPKASRKNINGGAIAGGIVGALAIAAAAYFFCRRFVVVSSGTSPRAPRARGLVSGPRDSSHYSMQEQVDPFRDPVRSSYATMSTLESTASTFASTGAPTPSAAFPSGTSLEISNLPGWEPQYNLVDPECSAAHLAHGEGMI</sequence>